<dbReference type="Proteomes" id="UP000011014">
    <property type="component" value="Unassembled WGS sequence"/>
</dbReference>
<proteinExistence type="predicted"/>
<dbReference type="SMART" id="SM00241">
    <property type="entry name" value="ZP"/>
    <property type="match status" value="1"/>
</dbReference>
<dbReference type="OrthoDB" id="9987373at2759"/>
<evidence type="ECO:0000313" key="4">
    <source>
        <dbReference type="EMBL" id="CBY15557.1"/>
    </source>
</evidence>
<dbReference type="EMBL" id="FN654913">
    <property type="protein sequence ID" value="CBY37166.1"/>
    <property type="molecule type" value="Genomic_DNA"/>
</dbReference>
<accession>E4Y110</accession>
<dbReference type="Gene3D" id="2.60.40.3210">
    <property type="entry name" value="Zona pellucida, ZP-N domain"/>
    <property type="match status" value="1"/>
</dbReference>
<reference evidence="4" key="1">
    <citation type="journal article" date="2010" name="Science">
        <title>Plasticity of animal genome architecture unmasked by rapid evolution of a pelagic tunicate.</title>
        <authorList>
            <person name="Denoeud F."/>
            <person name="Henriet S."/>
            <person name="Mungpakdee S."/>
            <person name="Aury J.M."/>
            <person name="Da Silva C."/>
            <person name="Brinkmann H."/>
            <person name="Mikhaleva J."/>
            <person name="Olsen L.C."/>
            <person name="Jubin C."/>
            <person name="Canestro C."/>
            <person name="Bouquet J.M."/>
            <person name="Danks G."/>
            <person name="Poulain J."/>
            <person name="Campsteijn C."/>
            <person name="Adamski M."/>
            <person name="Cross I."/>
            <person name="Yadetie F."/>
            <person name="Muffato M."/>
            <person name="Louis A."/>
            <person name="Butcher S."/>
            <person name="Tsagkogeorga G."/>
            <person name="Konrad A."/>
            <person name="Singh S."/>
            <person name="Jensen M.F."/>
            <person name="Cong E.H."/>
            <person name="Eikeseth-Otteraa H."/>
            <person name="Noel B."/>
            <person name="Anthouard V."/>
            <person name="Porcel B.M."/>
            <person name="Kachouri-Lafond R."/>
            <person name="Nishino A."/>
            <person name="Ugolini M."/>
            <person name="Chourrout P."/>
            <person name="Nishida H."/>
            <person name="Aasland R."/>
            <person name="Huzurbazar S."/>
            <person name="Westhof E."/>
            <person name="Delsuc F."/>
            <person name="Lehrach H."/>
            <person name="Reinhardt R."/>
            <person name="Weissenbach J."/>
            <person name="Roy S.W."/>
            <person name="Artiguenave F."/>
            <person name="Postlethwait J.H."/>
            <person name="Manak J.R."/>
            <person name="Thompson E.M."/>
            <person name="Jaillon O."/>
            <person name="Du Pasquier L."/>
            <person name="Boudinot P."/>
            <person name="Liberles D.A."/>
            <person name="Volff J.N."/>
            <person name="Philippe H."/>
            <person name="Lenhard B."/>
            <person name="Roest Crollius H."/>
            <person name="Wincker P."/>
            <person name="Chourrout D."/>
        </authorList>
    </citation>
    <scope>NUCLEOTIDE SEQUENCE [LARGE SCALE GENOMIC DNA]</scope>
</reference>
<dbReference type="PANTHER" id="PTHR14002:SF43">
    <property type="entry name" value="DELTA-LIKE PROTEIN"/>
    <property type="match status" value="1"/>
</dbReference>
<sequence length="562" mass="61349">MLALPRECFSDFLRNFGDVAVWSISENNDKQVPESKFEFEVSTFSGNNQDCQKLCANTAGCYKLDFDTVDTTCALFGDDASGSFSDSTFALNGLDCIESTNLWTDYKVAVDVSVLFGTSATPADFLASLKQNNDFSWKTTTSVTDVPDLTYAFSILFEPVLTVDISGLTTPQAEQVWITFKGLIYFRESTVASRRRRATFSIDALIESQATAAANDVTDNLDAAGASVDEKLEPETSIQELEPIDDSTYENPCDSDDFSLQASAKCCPDHFGIAIHSCVFDKLNMDPSAALLTGPNAVSSFNPRALASNACAGRLIDNEYHFGEEGKITDCGNEIVSNDTHIVIKSSIQGVAGVQIGRITRQRRLEVDLECAFERVLQVSTGPNPIMTSLYHFVADLGEAIGSFDVSIAVFKDDAFSTHFASDEIISIPAPLFVKTTLVDAADNLKLQFNRCWATPSADPQDATSYIFLENFCGNEIEITGDTLEVFENGEESYASFRLTSFEFHDDSSVFLHCDVKICDSSSENCVPDCSSSGRKRRSTDQAYNTITAGPIRTASPLSNKT</sequence>
<protein>
    <recommendedName>
        <fullName evidence="3">ZP domain-containing protein</fullName>
    </recommendedName>
</protein>
<dbReference type="InParanoid" id="E4Y110"/>
<evidence type="ECO:0000313" key="6">
    <source>
        <dbReference type="Proteomes" id="UP000001307"/>
    </source>
</evidence>
<feature type="domain" description="ZP" evidence="3">
    <location>
        <begin position="277"/>
        <end position="537"/>
    </location>
</feature>
<evidence type="ECO:0000259" key="3">
    <source>
        <dbReference type="PROSITE" id="PS51034"/>
    </source>
</evidence>
<organism evidence="4">
    <name type="scientific">Oikopleura dioica</name>
    <name type="common">Tunicate</name>
    <dbReference type="NCBI Taxonomy" id="34765"/>
    <lineage>
        <taxon>Eukaryota</taxon>
        <taxon>Metazoa</taxon>
        <taxon>Chordata</taxon>
        <taxon>Tunicata</taxon>
        <taxon>Appendicularia</taxon>
        <taxon>Copelata</taxon>
        <taxon>Oikopleuridae</taxon>
        <taxon>Oikopleura</taxon>
    </lineage>
</organism>
<dbReference type="Proteomes" id="UP000001307">
    <property type="component" value="Unassembled WGS sequence"/>
</dbReference>
<dbReference type="InterPro" id="IPR042235">
    <property type="entry name" value="ZP-C_dom"/>
</dbReference>
<dbReference type="PROSITE" id="PS51034">
    <property type="entry name" value="ZP_2"/>
    <property type="match status" value="1"/>
</dbReference>
<evidence type="ECO:0000313" key="5">
    <source>
        <dbReference type="EMBL" id="CBY37166.1"/>
    </source>
</evidence>
<dbReference type="EMBL" id="FN653555">
    <property type="protein sequence ID" value="CBY15557.1"/>
    <property type="molecule type" value="Genomic_DNA"/>
</dbReference>
<dbReference type="Pfam" id="PF00100">
    <property type="entry name" value="Zona_pellucida"/>
    <property type="match status" value="1"/>
</dbReference>
<dbReference type="Gene3D" id="3.50.4.10">
    <property type="entry name" value="Hepatocyte Growth Factor"/>
    <property type="match status" value="1"/>
</dbReference>
<keyword evidence="6" id="KW-1185">Reference proteome</keyword>
<dbReference type="AlphaFoldDB" id="E4Y110"/>
<dbReference type="Gene3D" id="2.60.40.4100">
    <property type="entry name" value="Zona pellucida, ZP-C domain"/>
    <property type="match status" value="1"/>
</dbReference>
<name>E4Y110_OIKDI</name>
<evidence type="ECO:0000256" key="1">
    <source>
        <dbReference type="ARBA" id="ARBA00022729"/>
    </source>
</evidence>
<dbReference type="InterPro" id="IPR055355">
    <property type="entry name" value="ZP-C"/>
</dbReference>
<dbReference type="InterPro" id="IPR001507">
    <property type="entry name" value="ZP_dom"/>
</dbReference>
<dbReference type="PANTHER" id="PTHR14002">
    <property type="entry name" value="ENDOGLIN/TGF-BETA RECEPTOR TYPE III"/>
    <property type="match status" value="1"/>
</dbReference>
<keyword evidence="1" id="KW-0732">Signal</keyword>
<keyword evidence="2" id="KW-1015">Disulfide bond</keyword>
<gene>
    <name evidence="4" type="ORF">GSOID_T00013855001</name>
    <name evidence="5" type="ORF">GSOID_T00030247001</name>
</gene>
<evidence type="ECO:0000256" key="2">
    <source>
        <dbReference type="ARBA" id="ARBA00023157"/>
    </source>
</evidence>